<reference evidence="5" key="2">
    <citation type="submission" date="2015-01" db="EMBL/GenBank/DDBJ databases">
        <title>Evolutionary Origins and Diversification of the Mycorrhizal Mutualists.</title>
        <authorList>
            <consortium name="DOE Joint Genome Institute"/>
            <consortium name="Mycorrhizal Genomics Consortium"/>
            <person name="Kohler A."/>
            <person name="Kuo A."/>
            <person name="Nagy L.G."/>
            <person name="Floudas D."/>
            <person name="Copeland A."/>
            <person name="Barry K.W."/>
            <person name="Cichocki N."/>
            <person name="Veneault-Fourrey C."/>
            <person name="LaButti K."/>
            <person name="Lindquist E.A."/>
            <person name="Lipzen A."/>
            <person name="Lundell T."/>
            <person name="Morin E."/>
            <person name="Murat C."/>
            <person name="Riley R."/>
            <person name="Ohm R."/>
            <person name="Sun H."/>
            <person name="Tunlid A."/>
            <person name="Henrissat B."/>
            <person name="Grigoriev I.V."/>
            <person name="Hibbett D.S."/>
            <person name="Martin F."/>
        </authorList>
    </citation>
    <scope>NUCLEOTIDE SEQUENCE [LARGE SCALE GENOMIC DNA]</scope>
    <source>
        <strain evidence="3 5">MUT 4182</strain>
    </source>
</reference>
<dbReference type="InterPro" id="IPR013262">
    <property type="entry name" value="OMP_MIM1/TOM13_mt"/>
</dbReference>
<dbReference type="HOGENOM" id="CLU_078285_0_0_1"/>
<feature type="compositionally biased region" description="Polar residues" evidence="2">
    <location>
        <begin position="152"/>
        <end position="164"/>
    </location>
</feature>
<dbReference type="OrthoDB" id="5529571at2759"/>
<dbReference type="STRING" id="1051891.A0A0C3LK07"/>
<feature type="compositionally biased region" description="Low complexity" evidence="2">
    <location>
        <begin position="176"/>
        <end position="188"/>
    </location>
</feature>
<evidence type="ECO:0000256" key="2">
    <source>
        <dbReference type="SAM" id="MobiDB-lite"/>
    </source>
</evidence>
<feature type="compositionally biased region" description="Basic and acidic residues" evidence="2">
    <location>
        <begin position="127"/>
        <end position="141"/>
    </location>
</feature>
<sequence>MSTGQEKDDDLLRSSLDIAFTQPPSLPTSVDDFGSSSVPPPIPAPTQPSALANPPNAGGAEVGDDDSWKEEYDARLAEWRAQSAVARKKAEETRERYAAIRAREEADAAAAGRQPLPVPPQATLGEPGREHVSPADGRDLVTGEQQGHQHHPTSISSPAISVSHPSDAEHGGWEDVPSVVSSFPSLPSGTSPPSRPQDTPARTEDPFSSGPDTKKEKDHDKAPGKGPAASQPAPTASQVARPQPPSVTPLILDASLPVKTRAFALISSLAINMFLPFVNGVMLGFGEIFARNVLAPWIGWKSVVNPQGTRTLRSKPMSPAEQKQASTRADLRSRQTEL</sequence>
<evidence type="ECO:0000313" key="5">
    <source>
        <dbReference type="Proteomes" id="UP000054248"/>
    </source>
</evidence>
<dbReference type="EMBL" id="KN822943">
    <property type="protein sequence ID" value="KIO34368.1"/>
    <property type="molecule type" value="Genomic_DNA"/>
</dbReference>
<feature type="compositionally biased region" description="Basic and acidic residues" evidence="2">
    <location>
        <begin position="329"/>
        <end position="338"/>
    </location>
</feature>
<dbReference type="Proteomes" id="UP000054248">
    <property type="component" value="Unassembled WGS sequence"/>
</dbReference>
<dbReference type="PANTHER" id="PTHR28241">
    <property type="entry name" value="MITOCHONDRIAL IMPORT PROTEIN 1"/>
    <property type="match status" value="1"/>
</dbReference>
<dbReference type="AlphaFoldDB" id="A0A0C3LK07"/>
<reference evidence="4 5" key="1">
    <citation type="submission" date="2014-04" db="EMBL/GenBank/DDBJ databases">
        <authorList>
            <consortium name="DOE Joint Genome Institute"/>
            <person name="Kuo A."/>
            <person name="Girlanda M."/>
            <person name="Perotto S."/>
            <person name="Kohler A."/>
            <person name="Nagy L.G."/>
            <person name="Floudas D."/>
            <person name="Copeland A."/>
            <person name="Barry K.W."/>
            <person name="Cichocki N."/>
            <person name="Veneault-Fourrey C."/>
            <person name="LaButti K."/>
            <person name="Lindquist E.A."/>
            <person name="Lipzen A."/>
            <person name="Lundell T."/>
            <person name="Morin E."/>
            <person name="Murat C."/>
            <person name="Sun H."/>
            <person name="Tunlid A."/>
            <person name="Henrissat B."/>
            <person name="Grigoriev I.V."/>
            <person name="Hibbett D.S."/>
            <person name="Martin F."/>
            <person name="Nordberg H.P."/>
            <person name="Cantor M.N."/>
            <person name="Hua S.X."/>
        </authorList>
    </citation>
    <scope>NUCLEOTIDE SEQUENCE [LARGE SCALE GENOMIC DNA]</scope>
    <source>
        <strain evidence="4 5">MUT 4182</strain>
    </source>
</reference>
<protein>
    <submittedName>
        <fullName evidence="4">Uncharacterized protein</fullName>
    </submittedName>
</protein>
<feature type="region of interest" description="Disordered" evidence="2">
    <location>
        <begin position="309"/>
        <end position="338"/>
    </location>
</feature>
<dbReference type="PANTHER" id="PTHR28241:SF1">
    <property type="entry name" value="MITOCHONDRIAL IMPORT PROTEIN 1"/>
    <property type="match status" value="1"/>
</dbReference>
<dbReference type="GO" id="GO:0005741">
    <property type="term" value="C:mitochondrial outer membrane"/>
    <property type="evidence" value="ECO:0007669"/>
    <property type="project" value="InterPro"/>
</dbReference>
<feature type="compositionally biased region" description="Basic and acidic residues" evidence="2">
    <location>
        <begin position="212"/>
        <end position="223"/>
    </location>
</feature>
<accession>A0A0C3LK07</accession>
<keyword evidence="1" id="KW-0175">Coiled coil</keyword>
<dbReference type="GO" id="GO:0070096">
    <property type="term" value="P:mitochondrial outer membrane translocase complex assembly"/>
    <property type="evidence" value="ECO:0007669"/>
    <property type="project" value="TreeGrafter"/>
</dbReference>
<evidence type="ECO:0000313" key="3">
    <source>
        <dbReference type="EMBL" id="KIO34367.1"/>
    </source>
</evidence>
<organism evidence="4 5">
    <name type="scientific">Tulasnella calospora MUT 4182</name>
    <dbReference type="NCBI Taxonomy" id="1051891"/>
    <lineage>
        <taxon>Eukaryota</taxon>
        <taxon>Fungi</taxon>
        <taxon>Dikarya</taxon>
        <taxon>Basidiomycota</taxon>
        <taxon>Agaricomycotina</taxon>
        <taxon>Agaricomycetes</taxon>
        <taxon>Cantharellales</taxon>
        <taxon>Tulasnellaceae</taxon>
        <taxon>Tulasnella</taxon>
    </lineage>
</organism>
<proteinExistence type="predicted"/>
<dbReference type="Pfam" id="PF08219">
    <property type="entry name" value="TOM13"/>
    <property type="match status" value="1"/>
</dbReference>
<dbReference type="EMBL" id="KN822943">
    <property type="protein sequence ID" value="KIO34367.1"/>
    <property type="molecule type" value="Genomic_DNA"/>
</dbReference>
<feature type="region of interest" description="Disordered" evidence="2">
    <location>
        <begin position="104"/>
        <end position="244"/>
    </location>
</feature>
<name>A0A0C3LK07_9AGAM</name>
<keyword evidence="5" id="KW-1185">Reference proteome</keyword>
<gene>
    <name evidence="3" type="ORF">M407DRAFT_16894</name>
    <name evidence="4" type="ORF">M407DRAFT_16895</name>
</gene>
<reference evidence="4" key="3">
    <citation type="submission" date="2015-02" db="EMBL/GenBank/DDBJ databases">
        <title>Evolutionary Origins and Diversification of the Mycorrhizal Mutualists.</title>
        <authorList>
            <consortium name="DOE Joint Genome Institute"/>
            <consortium name="Mycorrhizal Genomics Consortium"/>
            <person name="Kohler A."/>
            <person name="Kuo A."/>
            <person name="Nagy L.G."/>
            <person name="Floudas D."/>
            <person name="Copeland A."/>
            <person name="Barry K.W."/>
            <person name="Cichocki N."/>
            <person name="Veneault-Fourrey C."/>
            <person name="LaButti K."/>
            <person name="Lindquist E.A."/>
            <person name="Lipzen A."/>
            <person name="Lundell T."/>
            <person name="Morin E."/>
            <person name="Murat C."/>
            <person name="Riley R."/>
            <person name="Ohm R."/>
            <person name="Sun H."/>
            <person name="Tunlid A."/>
            <person name="Henrissat B."/>
            <person name="Grigoriev I.V."/>
            <person name="Hibbett D.S."/>
            <person name="Martin F."/>
        </authorList>
    </citation>
    <scope>NUCLEOTIDE SEQUENCE</scope>
    <source>
        <strain evidence="4 5">MUT 4182</strain>
    </source>
</reference>
<feature type="region of interest" description="Disordered" evidence="2">
    <location>
        <begin position="1"/>
        <end position="69"/>
    </location>
</feature>
<feature type="coiled-coil region" evidence="1">
    <location>
        <begin position="69"/>
        <end position="96"/>
    </location>
</feature>
<evidence type="ECO:0000313" key="4">
    <source>
        <dbReference type="EMBL" id="KIO34368.1"/>
    </source>
</evidence>
<feature type="compositionally biased region" description="Low complexity" evidence="2">
    <location>
        <begin position="227"/>
        <end position="240"/>
    </location>
</feature>
<dbReference type="GO" id="GO:0045040">
    <property type="term" value="P:protein insertion into mitochondrial outer membrane"/>
    <property type="evidence" value="ECO:0007669"/>
    <property type="project" value="TreeGrafter"/>
</dbReference>
<evidence type="ECO:0000256" key="1">
    <source>
        <dbReference type="SAM" id="Coils"/>
    </source>
</evidence>